<dbReference type="AlphaFoldDB" id="A0AAN6SL75"/>
<dbReference type="InterPro" id="IPR004886">
    <property type="entry name" value="Glucanosyltransferase"/>
</dbReference>
<keyword evidence="3 9" id="KW-0336">GPI-anchor</keyword>
<dbReference type="GO" id="GO:0005886">
    <property type="term" value="C:plasma membrane"/>
    <property type="evidence" value="ECO:0007669"/>
    <property type="project" value="UniProtKB-SubCell"/>
</dbReference>
<feature type="region of interest" description="Disordered" evidence="10">
    <location>
        <begin position="375"/>
        <end position="430"/>
    </location>
</feature>
<evidence type="ECO:0000256" key="4">
    <source>
        <dbReference type="ARBA" id="ARBA00022679"/>
    </source>
</evidence>
<dbReference type="EC" id="2.4.1.-" evidence="9"/>
<evidence type="ECO:0000256" key="7">
    <source>
        <dbReference type="ARBA" id="ARBA00023180"/>
    </source>
</evidence>
<keyword evidence="6 9" id="KW-0472">Membrane</keyword>
<dbReference type="PANTHER" id="PTHR31468:SF5">
    <property type="entry name" value="1,3-BETA-GLUCANOSYLTRANSFERASE GAS5"/>
    <property type="match status" value="1"/>
</dbReference>
<dbReference type="GO" id="GO:0016787">
    <property type="term" value="F:hydrolase activity"/>
    <property type="evidence" value="ECO:0007669"/>
    <property type="project" value="UniProtKB-KW"/>
</dbReference>
<feature type="compositionally biased region" description="Low complexity" evidence="10">
    <location>
        <begin position="404"/>
        <end position="416"/>
    </location>
</feature>
<dbReference type="PANTHER" id="PTHR31468">
    <property type="entry name" value="1,3-BETA-GLUCANOSYLTRANSFERASE GAS1"/>
    <property type="match status" value="1"/>
</dbReference>
<dbReference type="Proteomes" id="UP001303115">
    <property type="component" value="Unassembled WGS sequence"/>
</dbReference>
<dbReference type="Gene3D" id="3.20.20.80">
    <property type="entry name" value="Glycosidases"/>
    <property type="match status" value="1"/>
</dbReference>
<gene>
    <name evidence="11" type="ORF">C8A01DRAFT_42146</name>
</gene>
<evidence type="ECO:0000256" key="2">
    <source>
        <dbReference type="ARBA" id="ARBA00007528"/>
    </source>
</evidence>
<dbReference type="GO" id="GO:0031505">
    <property type="term" value="P:fungal-type cell wall organization"/>
    <property type="evidence" value="ECO:0007669"/>
    <property type="project" value="TreeGrafter"/>
</dbReference>
<evidence type="ECO:0000256" key="6">
    <source>
        <dbReference type="ARBA" id="ARBA00023136"/>
    </source>
</evidence>
<dbReference type="GO" id="GO:0042124">
    <property type="term" value="F:1,3-beta-glucanosyltransferase activity"/>
    <property type="evidence" value="ECO:0007669"/>
    <property type="project" value="TreeGrafter"/>
</dbReference>
<dbReference type="Pfam" id="PF03198">
    <property type="entry name" value="Glyco_hydro_72"/>
    <property type="match status" value="1"/>
</dbReference>
<reference evidence="12" key="1">
    <citation type="journal article" date="2023" name="Mol. Phylogenet. Evol.">
        <title>Genome-scale phylogeny and comparative genomics of the fungal order Sordariales.</title>
        <authorList>
            <person name="Hensen N."/>
            <person name="Bonometti L."/>
            <person name="Westerberg I."/>
            <person name="Brannstrom I.O."/>
            <person name="Guillou S."/>
            <person name="Cros-Aarteil S."/>
            <person name="Calhoun S."/>
            <person name="Haridas S."/>
            <person name="Kuo A."/>
            <person name="Mondo S."/>
            <person name="Pangilinan J."/>
            <person name="Riley R."/>
            <person name="LaButti K."/>
            <person name="Andreopoulos B."/>
            <person name="Lipzen A."/>
            <person name="Chen C."/>
            <person name="Yan M."/>
            <person name="Daum C."/>
            <person name="Ng V."/>
            <person name="Clum A."/>
            <person name="Steindorff A."/>
            <person name="Ohm R.A."/>
            <person name="Martin F."/>
            <person name="Silar P."/>
            <person name="Natvig D.O."/>
            <person name="Lalanne C."/>
            <person name="Gautier V."/>
            <person name="Ament-Velasquez S.L."/>
            <person name="Kruys A."/>
            <person name="Hutchinson M.I."/>
            <person name="Powell A.J."/>
            <person name="Barry K."/>
            <person name="Miller A.N."/>
            <person name="Grigoriev I.V."/>
            <person name="Debuchy R."/>
            <person name="Gladieux P."/>
            <person name="Hiltunen Thoren M."/>
            <person name="Johannesson H."/>
        </authorList>
    </citation>
    <scope>NUCLEOTIDE SEQUENCE [LARGE SCALE GENOMIC DNA]</scope>
    <source>
        <strain evidence="12">CBS 284.82</strain>
    </source>
</reference>
<comment type="subcellular location">
    <subcellularLocation>
        <location evidence="1 9">Cell membrane</location>
        <topology evidence="1 9">Lipid-anchor</topology>
        <topology evidence="1 9">GPI-anchor</topology>
    </subcellularLocation>
</comment>
<dbReference type="GO" id="GO:0098552">
    <property type="term" value="C:side of membrane"/>
    <property type="evidence" value="ECO:0007669"/>
    <property type="project" value="UniProtKB-KW"/>
</dbReference>
<keyword evidence="12" id="KW-1185">Reference proteome</keyword>
<dbReference type="InterPro" id="IPR017853">
    <property type="entry name" value="GH"/>
</dbReference>
<organism evidence="11 12">
    <name type="scientific">Parachaetomium inaequale</name>
    <dbReference type="NCBI Taxonomy" id="2588326"/>
    <lineage>
        <taxon>Eukaryota</taxon>
        <taxon>Fungi</taxon>
        <taxon>Dikarya</taxon>
        <taxon>Ascomycota</taxon>
        <taxon>Pezizomycotina</taxon>
        <taxon>Sordariomycetes</taxon>
        <taxon>Sordariomycetidae</taxon>
        <taxon>Sordariales</taxon>
        <taxon>Chaetomiaceae</taxon>
        <taxon>Parachaetomium</taxon>
    </lineage>
</organism>
<feature type="signal peptide" evidence="9">
    <location>
        <begin position="1"/>
        <end position="19"/>
    </location>
</feature>
<keyword evidence="5 9" id="KW-0732">Signal</keyword>
<comment type="similarity">
    <text evidence="2 9">Belongs to the glycosyl hydrolase 72 family.</text>
</comment>
<evidence type="ECO:0000313" key="12">
    <source>
        <dbReference type="Proteomes" id="UP001303115"/>
    </source>
</evidence>
<dbReference type="SUPFAM" id="SSF51445">
    <property type="entry name" value="(Trans)glycosidases"/>
    <property type="match status" value="1"/>
</dbReference>
<evidence type="ECO:0000256" key="3">
    <source>
        <dbReference type="ARBA" id="ARBA00022622"/>
    </source>
</evidence>
<feature type="compositionally biased region" description="Gly residues" evidence="10">
    <location>
        <begin position="417"/>
        <end position="430"/>
    </location>
</feature>
<evidence type="ECO:0000313" key="11">
    <source>
        <dbReference type="EMBL" id="KAK4031392.1"/>
    </source>
</evidence>
<keyword evidence="7" id="KW-0325">Glycoprotein</keyword>
<proteinExistence type="inferred from homology"/>
<comment type="function">
    <text evidence="9">Splits internally a 1,3-beta-glucan molecule and transfers the newly generated reducing end (the donor) to the non-reducing end of another 1,3-beta-glucan molecule (the acceptor) forming a 1,3-beta linkage, resulting in the elongation of 1,3-beta-glucan chains in the cell wall.</text>
</comment>
<feature type="chain" id="PRO_5042668514" description="1,3-beta-glucanosyltransferase" evidence="9">
    <location>
        <begin position="20"/>
        <end position="456"/>
    </location>
</feature>
<protein>
    <recommendedName>
        <fullName evidence="9">1,3-beta-glucanosyltransferase</fullName>
        <ecNumber evidence="9">2.4.1.-</ecNumber>
    </recommendedName>
</protein>
<evidence type="ECO:0000256" key="9">
    <source>
        <dbReference type="RuleBase" id="RU361209"/>
    </source>
</evidence>
<dbReference type="GO" id="GO:0071970">
    <property type="term" value="P:fungal-type cell wall (1-&gt;3)-beta-D-glucan biosynthetic process"/>
    <property type="evidence" value="ECO:0007669"/>
    <property type="project" value="TreeGrafter"/>
</dbReference>
<sequence>MRSVALVPVLATVLGLGAATPTGTVPEPPSKRATMPTVTASGNAFWQGDKRFYVRGLDYQPGGSSAMADPLADTQICKRDIAQFKKLGINTIRVYITDNSANHDECMKELADAGIYVIIDANNPLYSINRLDPGPSYNTKYLQSVFASIDEFIKYDNTLAFFSGNEVINDNVKSTLSARYVKAVTRDMRSYIKSRGYRAAPVGYSAADVAQNRMQLAHYMNCGTEDERSDFFAFNDYSWCNSNFEESGWDQKVKSFTDYGIPIFLSEYGCTTNGRDFGEVAALMSDKMTSVYSGGLMYEYAVEPNGFGIAKLAVSGVQEQEGFSKFAKAMKENPAPDGNGGFASTTHSVACPTKDGNWLVDSTLLPAIPEEAKKYMSDGAGAGPGLKGDGSQNAEGTSTGDAEPGSGTVTGAPSSSGGSGSGGGGGGGKNAAGVEKAPFVVAALVAGLTLTGTLLL</sequence>
<keyword evidence="4 9" id="KW-0808">Transferase</keyword>
<accession>A0AAN6SL75</accession>
<feature type="compositionally biased region" description="Polar residues" evidence="10">
    <location>
        <begin position="391"/>
        <end position="400"/>
    </location>
</feature>
<keyword evidence="11" id="KW-0378">Hydrolase</keyword>
<evidence type="ECO:0000256" key="8">
    <source>
        <dbReference type="ARBA" id="ARBA00023288"/>
    </source>
</evidence>
<evidence type="ECO:0000256" key="5">
    <source>
        <dbReference type="ARBA" id="ARBA00022729"/>
    </source>
</evidence>
<dbReference type="EMBL" id="MU854828">
    <property type="protein sequence ID" value="KAK4031392.1"/>
    <property type="molecule type" value="Genomic_DNA"/>
</dbReference>
<evidence type="ECO:0000256" key="1">
    <source>
        <dbReference type="ARBA" id="ARBA00004609"/>
    </source>
</evidence>
<comment type="caution">
    <text evidence="11">The sequence shown here is derived from an EMBL/GenBank/DDBJ whole genome shotgun (WGS) entry which is preliminary data.</text>
</comment>
<name>A0AAN6SL75_9PEZI</name>
<evidence type="ECO:0000256" key="10">
    <source>
        <dbReference type="SAM" id="MobiDB-lite"/>
    </source>
</evidence>
<keyword evidence="8 9" id="KW-0449">Lipoprotein</keyword>